<dbReference type="Proteomes" id="UP000277256">
    <property type="component" value="Unassembled WGS sequence"/>
</dbReference>
<organism evidence="2 3">
    <name type="scientific">Glycomyces terrestris</name>
    <dbReference type="NCBI Taxonomy" id="2493553"/>
    <lineage>
        <taxon>Bacteria</taxon>
        <taxon>Bacillati</taxon>
        <taxon>Actinomycetota</taxon>
        <taxon>Actinomycetes</taxon>
        <taxon>Glycomycetales</taxon>
        <taxon>Glycomycetaceae</taxon>
        <taxon>Glycomyces</taxon>
    </lineage>
</organism>
<gene>
    <name evidence="2" type="ORF">EIW28_00180</name>
</gene>
<name>A0A426V347_9ACTN</name>
<evidence type="ECO:0000256" key="1">
    <source>
        <dbReference type="SAM" id="SignalP"/>
    </source>
</evidence>
<evidence type="ECO:0000313" key="2">
    <source>
        <dbReference type="EMBL" id="RRS01240.1"/>
    </source>
</evidence>
<dbReference type="EMBL" id="RSEB01000001">
    <property type="protein sequence ID" value="RRS01240.1"/>
    <property type="molecule type" value="Genomic_DNA"/>
</dbReference>
<comment type="caution">
    <text evidence="2">The sequence shown here is derived from an EMBL/GenBank/DDBJ whole genome shotgun (WGS) entry which is preliminary data.</text>
</comment>
<evidence type="ECO:0000313" key="3">
    <source>
        <dbReference type="Proteomes" id="UP000277256"/>
    </source>
</evidence>
<feature type="signal peptide" evidence="1">
    <location>
        <begin position="1"/>
        <end position="23"/>
    </location>
</feature>
<sequence>MSSIKRSAAVVAAAAAVLLPASAAAASLPEIPEAGWDYSERWDFVQDELTAEAHDETVEALAEHFEDWTFDSSLPMKRLQNYYIDGQNETPVQRKFRADFYVDQTGEGLETALYLPGGITPGIQDVSGGEDPDMHYLLHCRASDTDCGETELEDGTTVAWTTDGTYVEAAAFFEDGSVATVWWGDMDGDEVDVTADQIVVLAADLDTEPVWEALKADAES</sequence>
<dbReference type="AlphaFoldDB" id="A0A426V347"/>
<proteinExistence type="predicted"/>
<accession>A0A426V347</accession>
<dbReference type="RefSeq" id="WP_125245719.1">
    <property type="nucleotide sequence ID" value="NZ_RSEB01000001.1"/>
</dbReference>
<feature type="chain" id="PRO_5039521092" evidence="1">
    <location>
        <begin position="24"/>
        <end position="220"/>
    </location>
</feature>
<keyword evidence="3" id="KW-1185">Reference proteome</keyword>
<dbReference type="OrthoDB" id="5182767at2"/>
<keyword evidence="1" id="KW-0732">Signal</keyword>
<protein>
    <submittedName>
        <fullName evidence="2">Uncharacterized protein</fullName>
    </submittedName>
</protein>
<reference evidence="2 3" key="1">
    <citation type="submission" date="2018-12" db="EMBL/GenBank/DDBJ databases">
        <title>Glycomyces sp. YIM 121974 draft genome.</title>
        <authorList>
            <person name="Li Q."/>
        </authorList>
    </citation>
    <scope>NUCLEOTIDE SEQUENCE [LARGE SCALE GENOMIC DNA]</scope>
    <source>
        <strain evidence="2 3">YIM 121974</strain>
    </source>
</reference>